<keyword evidence="4" id="KW-0804">Transcription</keyword>
<keyword evidence="3" id="KW-0238">DNA-binding</keyword>
<evidence type="ECO:0000256" key="3">
    <source>
        <dbReference type="ARBA" id="ARBA00023125"/>
    </source>
</evidence>
<dbReference type="SUPFAM" id="SSF46955">
    <property type="entry name" value="Putative DNA-binding domain"/>
    <property type="match status" value="1"/>
</dbReference>
<evidence type="ECO:0000256" key="4">
    <source>
        <dbReference type="ARBA" id="ARBA00023163"/>
    </source>
</evidence>
<dbReference type="SMART" id="SM00422">
    <property type="entry name" value="HTH_MERR"/>
    <property type="match status" value="1"/>
</dbReference>
<feature type="domain" description="HTH merR-type" evidence="5">
    <location>
        <begin position="2"/>
        <end position="71"/>
    </location>
</feature>
<evidence type="ECO:0000256" key="2">
    <source>
        <dbReference type="ARBA" id="ARBA00023015"/>
    </source>
</evidence>
<protein>
    <submittedName>
        <fullName evidence="6">Transcriptional regulator, MerR family</fullName>
    </submittedName>
</protein>
<dbReference type="GO" id="GO:0003677">
    <property type="term" value="F:DNA binding"/>
    <property type="evidence" value="ECO:0007669"/>
    <property type="project" value="UniProtKB-KW"/>
</dbReference>
<organism evidence="6 7">
    <name type="scientific">Campylobacter avium LMG 24591</name>
    <dbReference type="NCBI Taxonomy" id="522484"/>
    <lineage>
        <taxon>Bacteria</taxon>
        <taxon>Pseudomonadati</taxon>
        <taxon>Campylobacterota</taxon>
        <taxon>Epsilonproteobacteria</taxon>
        <taxon>Campylobacterales</taxon>
        <taxon>Campylobacteraceae</taxon>
        <taxon>Campylobacter</taxon>
    </lineage>
</organism>
<dbReference type="CDD" id="cd01109">
    <property type="entry name" value="HTH_YyaN"/>
    <property type="match status" value="1"/>
</dbReference>
<evidence type="ECO:0000256" key="1">
    <source>
        <dbReference type="ARBA" id="ARBA00022491"/>
    </source>
</evidence>
<dbReference type="AlphaFoldDB" id="A0A222MVA7"/>
<dbReference type="EMBL" id="CP022347">
    <property type="protein sequence ID" value="ASQ29721.1"/>
    <property type="molecule type" value="Genomic_DNA"/>
</dbReference>
<evidence type="ECO:0000259" key="5">
    <source>
        <dbReference type="PROSITE" id="PS50937"/>
    </source>
</evidence>
<dbReference type="GO" id="GO:0003700">
    <property type="term" value="F:DNA-binding transcription factor activity"/>
    <property type="evidence" value="ECO:0007669"/>
    <property type="project" value="InterPro"/>
</dbReference>
<keyword evidence="2" id="KW-0805">Transcription regulation</keyword>
<dbReference type="InterPro" id="IPR000551">
    <property type="entry name" value="MerR-type_HTH_dom"/>
</dbReference>
<keyword evidence="7" id="KW-1185">Reference proteome</keyword>
<evidence type="ECO:0000313" key="6">
    <source>
        <dbReference type="EMBL" id="ASQ29721.1"/>
    </source>
</evidence>
<evidence type="ECO:0000313" key="7">
    <source>
        <dbReference type="Proteomes" id="UP000201169"/>
    </source>
</evidence>
<dbReference type="RefSeq" id="WP_094324508.1">
    <property type="nucleotide sequence ID" value="NZ_CP022347.1"/>
</dbReference>
<dbReference type="OrthoDB" id="9802944at2"/>
<dbReference type="PROSITE" id="PS50937">
    <property type="entry name" value="HTH_MERR_2"/>
    <property type="match status" value="1"/>
</dbReference>
<name>A0A222MVA7_9BACT</name>
<dbReference type="InterPro" id="IPR047057">
    <property type="entry name" value="MerR_fam"/>
</dbReference>
<sequence length="141" mass="16935">MAYTIIEVERKTGVASRTLRFWADKGLFPFVQKDSNGVRYFSEKDVQWVFWIDCYRQIGMSIEDIKYYITLCAKGENTAQERLEIIQRQRQKTLDDIEKLQVVLEKLDYKVAYYKEMIAKQKDDINPLNKDYVKRKKRAKF</sequence>
<reference evidence="6 7" key="1">
    <citation type="submission" date="2017-07" db="EMBL/GenBank/DDBJ databases">
        <title>Analysis of two Campylobacter avium genomes and identification of a novel hippuricase gene.</title>
        <authorList>
            <person name="Miller W.G."/>
            <person name="Chapman M.H."/>
            <person name="Yee E."/>
            <person name="Revez J."/>
            <person name="Bono J.L."/>
            <person name="Rossi M."/>
        </authorList>
    </citation>
    <scope>NUCLEOTIDE SEQUENCE [LARGE SCALE GENOMIC DNA]</scope>
    <source>
        <strain evidence="6 7">LMG 24591</strain>
    </source>
</reference>
<dbReference type="Pfam" id="PF13411">
    <property type="entry name" value="MerR_1"/>
    <property type="match status" value="1"/>
</dbReference>
<proteinExistence type="predicted"/>
<dbReference type="KEGG" id="cavi:CAV_0036"/>
<dbReference type="InterPro" id="IPR009061">
    <property type="entry name" value="DNA-bd_dom_put_sf"/>
</dbReference>
<keyword evidence="1" id="KW-0678">Repressor</keyword>
<accession>A0A222MVA7</accession>
<dbReference type="PANTHER" id="PTHR30204">
    <property type="entry name" value="REDOX-CYCLING DRUG-SENSING TRANSCRIPTIONAL ACTIVATOR SOXR"/>
    <property type="match status" value="1"/>
</dbReference>
<dbReference type="Proteomes" id="UP000201169">
    <property type="component" value="Chromosome"/>
</dbReference>
<dbReference type="Gene3D" id="1.10.1660.10">
    <property type="match status" value="1"/>
</dbReference>
<gene>
    <name evidence="6" type="ORF">CAV_0036</name>
</gene>
<dbReference type="PANTHER" id="PTHR30204:SF69">
    <property type="entry name" value="MERR-FAMILY TRANSCRIPTIONAL REGULATOR"/>
    <property type="match status" value="1"/>
</dbReference>